<evidence type="ECO:0000256" key="5">
    <source>
        <dbReference type="ARBA" id="ARBA00022801"/>
    </source>
</evidence>
<dbReference type="PANTHER" id="PTHR48099">
    <property type="entry name" value="C-1-TETRAHYDROFOLATE SYNTHASE, CYTOPLASMIC-RELATED"/>
    <property type="match status" value="1"/>
</dbReference>
<dbReference type="Gene3D" id="3.40.50.10860">
    <property type="entry name" value="Leucine Dehydrogenase, chain A, domain 1"/>
    <property type="match status" value="1"/>
</dbReference>
<evidence type="ECO:0000256" key="4">
    <source>
        <dbReference type="ARBA" id="ARBA00022755"/>
    </source>
</evidence>
<dbReference type="Gene3D" id="3.40.50.720">
    <property type="entry name" value="NAD(P)-binding Rossmann-like Domain"/>
    <property type="match status" value="1"/>
</dbReference>
<dbReference type="SUPFAM" id="SSF53223">
    <property type="entry name" value="Aminoacid dehydrogenase-like, N-terminal domain"/>
    <property type="match status" value="1"/>
</dbReference>
<name>A0ABZ2TKX0_9BACT</name>
<feature type="domain" description="Tetrahydrofolate dehydrogenase/cyclohydrolase NAD(P)-binding" evidence="13">
    <location>
        <begin position="140"/>
        <end position="277"/>
    </location>
</feature>
<evidence type="ECO:0000256" key="1">
    <source>
        <dbReference type="ARBA" id="ARBA00004777"/>
    </source>
</evidence>
<gene>
    <name evidence="11" type="primary">folD</name>
    <name evidence="14" type="ORF">LQ356_02740</name>
</gene>
<comment type="subunit">
    <text evidence="11">Homodimer.</text>
</comment>
<dbReference type="HAMAP" id="MF_01576">
    <property type="entry name" value="THF_DHG_CYH"/>
    <property type="match status" value="1"/>
</dbReference>
<dbReference type="InterPro" id="IPR020630">
    <property type="entry name" value="THF_DH/CycHdrlase_cat_dom"/>
</dbReference>
<dbReference type="InterPro" id="IPR020867">
    <property type="entry name" value="THF_DH/CycHdrlase_CS"/>
</dbReference>
<proteinExistence type="inferred from homology"/>
<dbReference type="InterPro" id="IPR020631">
    <property type="entry name" value="THF_DH/CycHdrlase_NAD-bd_dom"/>
</dbReference>
<keyword evidence="4 11" id="KW-0658">Purine biosynthesis</keyword>
<evidence type="ECO:0000256" key="3">
    <source>
        <dbReference type="ARBA" id="ARBA00022605"/>
    </source>
</evidence>
<evidence type="ECO:0000256" key="8">
    <source>
        <dbReference type="ARBA" id="ARBA00023102"/>
    </source>
</evidence>
<evidence type="ECO:0000256" key="6">
    <source>
        <dbReference type="ARBA" id="ARBA00022857"/>
    </source>
</evidence>
<dbReference type="Pfam" id="PF02882">
    <property type="entry name" value="THF_DHG_CYH_C"/>
    <property type="match status" value="1"/>
</dbReference>
<comment type="catalytic activity">
    <reaction evidence="11">
        <text>(6R)-5,10-methenyltetrahydrofolate + H2O = (6R)-10-formyltetrahydrofolate + H(+)</text>
        <dbReference type="Rhea" id="RHEA:23700"/>
        <dbReference type="ChEBI" id="CHEBI:15377"/>
        <dbReference type="ChEBI" id="CHEBI:15378"/>
        <dbReference type="ChEBI" id="CHEBI:57455"/>
        <dbReference type="ChEBI" id="CHEBI:195366"/>
        <dbReference type="EC" id="3.5.4.9"/>
    </reaction>
</comment>
<evidence type="ECO:0000256" key="9">
    <source>
        <dbReference type="ARBA" id="ARBA00023167"/>
    </source>
</evidence>
<dbReference type="EMBL" id="CP088155">
    <property type="protein sequence ID" value="WYM97103.1"/>
    <property type="molecule type" value="Genomic_DNA"/>
</dbReference>
<sequence length="296" mass="33114">MYKLLSGKEFSNQLKSDLNELFKSDCFYNVDITLGIIQVGNLEESNIYIKHKINVANEIGIKTKLIKLPENASYEEIKNAILNNLNLVTGLIIQLPMISKNISSKEIQNLLDLISINKDIDGLSLYNINSNYESENNFLPATAKGILLLLDFYNIDYKNNDISIIGQSNIVGKPLSKYLSNFNNVVRKYDKSTPKEGIDNSNVVIVATGCINPILPSNVKEGVVLVDVGIHRNNNNKISGDLDFLSFSEKASYITPVPGGVGPMTVISLILNLIKSYILQFPEQKVLFKDFLRYIF</sequence>
<protein>
    <recommendedName>
        <fullName evidence="11">Bifunctional protein FolD</fullName>
    </recommendedName>
    <domain>
        <recommendedName>
            <fullName evidence="11">Methylenetetrahydrofolate dehydrogenase</fullName>
            <ecNumber evidence="11">1.5.1.5</ecNumber>
        </recommendedName>
    </domain>
    <domain>
        <recommendedName>
            <fullName evidence="11">Methenyltetrahydrofolate cyclohydrolase</fullName>
            <ecNumber evidence="11">3.5.4.9</ecNumber>
        </recommendedName>
    </domain>
</protein>
<dbReference type="PROSITE" id="PS00767">
    <property type="entry name" value="THF_DHG_CYH_2"/>
    <property type="match status" value="1"/>
</dbReference>
<dbReference type="Proteomes" id="UP001622612">
    <property type="component" value="Chromosome"/>
</dbReference>
<evidence type="ECO:0000256" key="10">
    <source>
        <dbReference type="ARBA" id="ARBA00023268"/>
    </source>
</evidence>
<keyword evidence="7 11" id="KW-0560">Oxidoreductase</keyword>
<keyword evidence="15" id="KW-1185">Reference proteome</keyword>
<dbReference type="RefSeq" id="WP_405311357.1">
    <property type="nucleotide sequence ID" value="NZ_CP088155.1"/>
</dbReference>
<keyword evidence="10 11" id="KW-0511">Multifunctional enzyme</keyword>
<comment type="function">
    <text evidence="11">Catalyzes the oxidation of 5,10-methylenetetrahydrofolate to 5,10-methenyltetrahydrofolate and then the hydrolysis of 5,10-methenyltetrahydrofolate to 10-formyltetrahydrofolate.</text>
</comment>
<keyword evidence="6 11" id="KW-0521">NADP</keyword>
<evidence type="ECO:0000256" key="2">
    <source>
        <dbReference type="ARBA" id="ARBA00022563"/>
    </source>
</evidence>
<evidence type="ECO:0000313" key="15">
    <source>
        <dbReference type="Proteomes" id="UP001622612"/>
    </source>
</evidence>
<evidence type="ECO:0000256" key="11">
    <source>
        <dbReference type="HAMAP-Rule" id="MF_01576"/>
    </source>
</evidence>
<comment type="pathway">
    <text evidence="1 11">One-carbon metabolism; tetrahydrofolate interconversion.</text>
</comment>
<feature type="domain" description="Tetrahydrofolate dehydrogenase/cyclohydrolase catalytic" evidence="12">
    <location>
        <begin position="5"/>
        <end position="121"/>
    </location>
</feature>
<keyword evidence="5 11" id="KW-0378">Hydrolase</keyword>
<keyword evidence="8 11" id="KW-0368">Histidine biosynthesis</keyword>
<dbReference type="PANTHER" id="PTHR48099:SF5">
    <property type="entry name" value="C-1-TETRAHYDROFOLATE SYNTHASE, CYTOPLASMIC"/>
    <property type="match status" value="1"/>
</dbReference>
<dbReference type="InterPro" id="IPR036291">
    <property type="entry name" value="NAD(P)-bd_dom_sf"/>
</dbReference>
<comment type="catalytic activity">
    <reaction evidence="11">
        <text>(6R)-5,10-methylene-5,6,7,8-tetrahydrofolate + NADP(+) = (6R)-5,10-methenyltetrahydrofolate + NADPH</text>
        <dbReference type="Rhea" id="RHEA:22812"/>
        <dbReference type="ChEBI" id="CHEBI:15636"/>
        <dbReference type="ChEBI" id="CHEBI:57455"/>
        <dbReference type="ChEBI" id="CHEBI:57783"/>
        <dbReference type="ChEBI" id="CHEBI:58349"/>
        <dbReference type="EC" id="1.5.1.5"/>
    </reaction>
</comment>
<keyword evidence="2 11" id="KW-0554">One-carbon metabolism</keyword>
<comment type="caution">
    <text evidence="11">Lacks conserved residue(s) required for the propagation of feature annotation.</text>
</comment>
<keyword evidence="3 11" id="KW-0028">Amino-acid biosynthesis</keyword>
<evidence type="ECO:0000259" key="12">
    <source>
        <dbReference type="Pfam" id="PF00763"/>
    </source>
</evidence>
<dbReference type="Pfam" id="PF00763">
    <property type="entry name" value="THF_DHG_CYH"/>
    <property type="match status" value="1"/>
</dbReference>
<reference evidence="14" key="1">
    <citation type="submission" date="2021-11" db="EMBL/GenBank/DDBJ databases">
        <title>The first genome sequence of unculturable Mycoplasma faucium obtained by de novo assembly of metagenomic reads.</title>
        <authorList>
            <person name="Sabat A.J."/>
            <person name="Bathoorn E."/>
            <person name="Akkerboom V."/>
            <person name="Friedrich A.W."/>
        </authorList>
    </citation>
    <scope>NUCLEOTIDE SEQUENCE [LARGE SCALE GENOMIC DNA]</scope>
    <source>
        <strain evidence="14">UMCG-MFM1</strain>
    </source>
</reference>
<comment type="similarity">
    <text evidence="11">Belongs to the tetrahydrofolate dehydrogenase/cyclohydrolase family.</text>
</comment>
<accession>A0ABZ2TKX0</accession>
<dbReference type="EC" id="1.5.1.5" evidence="11"/>
<feature type="binding site" evidence="11">
    <location>
        <position position="230"/>
    </location>
    <ligand>
        <name>NADP(+)</name>
        <dbReference type="ChEBI" id="CHEBI:58349"/>
    </ligand>
</feature>
<dbReference type="PRINTS" id="PR00085">
    <property type="entry name" value="THFDHDRGNASE"/>
</dbReference>
<evidence type="ECO:0000259" key="13">
    <source>
        <dbReference type="Pfam" id="PF02882"/>
    </source>
</evidence>
<feature type="binding site" evidence="11">
    <location>
        <begin position="166"/>
        <end position="168"/>
    </location>
    <ligand>
        <name>NADP(+)</name>
        <dbReference type="ChEBI" id="CHEBI:58349"/>
    </ligand>
</feature>
<dbReference type="InterPro" id="IPR046346">
    <property type="entry name" value="Aminoacid_DH-like_N_sf"/>
</dbReference>
<dbReference type="EC" id="3.5.4.9" evidence="11"/>
<organism evidence="14 15">
    <name type="scientific">Metamycoplasma faucium</name>
    <dbReference type="NCBI Taxonomy" id="56142"/>
    <lineage>
        <taxon>Bacteria</taxon>
        <taxon>Bacillati</taxon>
        <taxon>Mycoplasmatota</taxon>
        <taxon>Mycoplasmoidales</taxon>
        <taxon>Metamycoplasmataceae</taxon>
        <taxon>Metamycoplasma</taxon>
    </lineage>
</organism>
<evidence type="ECO:0000256" key="7">
    <source>
        <dbReference type="ARBA" id="ARBA00023002"/>
    </source>
</evidence>
<evidence type="ECO:0000313" key="14">
    <source>
        <dbReference type="EMBL" id="WYM97103.1"/>
    </source>
</evidence>
<dbReference type="SUPFAM" id="SSF51735">
    <property type="entry name" value="NAD(P)-binding Rossmann-fold domains"/>
    <property type="match status" value="1"/>
</dbReference>
<keyword evidence="9 11" id="KW-0486">Methionine biosynthesis</keyword>
<dbReference type="InterPro" id="IPR000672">
    <property type="entry name" value="THF_DH/CycHdrlase"/>
</dbReference>